<sequence length="421" mass="46268">MQVPEELQVRRLRRMKASATGLLVAMAGLFVVGFLLQQSYPGFAYLRAAAEGGMVGALADWFAVTALFRHPLGLKIPHTALIPRKKNQLGAMLSEFVHTNFVAGDVAQEKIANLTVTRTAGLKLQELLADPIERPRILATTRRVLARGLELTDDEAVKALLTGVAERHIVAPAWSPTLGRTLAELVEHGQHEKLVTLLAERAGTWVTENPQMIEQVITERAPSWAPAFANELLARKIHRELVGLAAAIYADPQHTVRQDITDWLADVSHRLQNDPTIQSSVEAYKEQLLSSPQLQTWAAQTWKTVKRVAQEELTKPSSELSTAIGQGLDFVADKCATNIPLQNSLDRQLSKLASALLRDYGPSLVGVIEQTIKRWDGDQTSRTLELFVGRDLQFIRINGTIVGALAGVTIHSLAQLILNPV</sequence>
<dbReference type="RefSeq" id="WP_377459043.1">
    <property type="nucleotide sequence ID" value="NZ_JBHLUB010000029.1"/>
</dbReference>
<comment type="caution">
    <text evidence="2">The sequence shown here is derived from an EMBL/GenBank/DDBJ whole genome shotgun (WGS) entry which is preliminary data.</text>
</comment>
<dbReference type="Proteomes" id="UP001589862">
    <property type="component" value="Unassembled WGS sequence"/>
</dbReference>
<accession>A0ABV6PAJ4</accession>
<reference evidence="2 3" key="1">
    <citation type="submission" date="2024-09" db="EMBL/GenBank/DDBJ databases">
        <authorList>
            <person name="Sun Q."/>
            <person name="Mori K."/>
        </authorList>
    </citation>
    <scope>NUCLEOTIDE SEQUENCE [LARGE SCALE GENOMIC DNA]</scope>
    <source>
        <strain evidence="2 3">NCAIM B.02604</strain>
    </source>
</reference>
<evidence type="ECO:0000313" key="3">
    <source>
        <dbReference type="Proteomes" id="UP001589862"/>
    </source>
</evidence>
<dbReference type="PANTHER" id="PTHR38442">
    <property type="entry name" value="INNER MEMBRANE PROTEIN-RELATED"/>
    <property type="match status" value="1"/>
</dbReference>
<evidence type="ECO:0000256" key="1">
    <source>
        <dbReference type="SAM" id="Phobius"/>
    </source>
</evidence>
<gene>
    <name evidence="2" type="ORF">ACFFFR_06910</name>
</gene>
<keyword evidence="1" id="KW-1133">Transmembrane helix</keyword>
<feature type="transmembrane region" description="Helical" evidence="1">
    <location>
        <begin position="17"/>
        <end position="36"/>
    </location>
</feature>
<keyword evidence="1" id="KW-0812">Transmembrane</keyword>
<name>A0ABV6PAJ4_9MICC</name>
<keyword evidence="3" id="KW-1185">Reference proteome</keyword>
<dbReference type="InterPro" id="IPR007383">
    <property type="entry name" value="DUF445"/>
</dbReference>
<keyword evidence="1" id="KW-0472">Membrane</keyword>
<proteinExistence type="predicted"/>
<organism evidence="2 3">
    <name type="scientific">Micrococcoides hystricis</name>
    <dbReference type="NCBI Taxonomy" id="1572761"/>
    <lineage>
        <taxon>Bacteria</taxon>
        <taxon>Bacillati</taxon>
        <taxon>Actinomycetota</taxon>
        <taxon>Actinomycetes</taxon>
        <taxon>Micrococcales</taxon>
        <taxon>Micrococcaceae</taxon>
        <taxon>Micrococcoides</taxon>
    </lineage>
</organism>
<evidence type="ECO:0000313" key="2">
    <source>
        <dbReference type="EMBL" id="MFC0582113.1"/>
    </source>
</evidence>
<dbReference type="PANTHER" id="PTHR38442:SF1">
    <property type="entry name" value="INNER MEMBRANE PROTEIN"/>
    <property type="match status" value="1"/>
</dbReference>
<dbReference type="Pfam" id="PF04286">
    <property type="entry name" value="DUF445"/>
    <property type="match status" value="1"/>
</dbReference>
<dbReference type="EMBL" id="JBHLUB010000029">
    <property type="protein sequence ID" value="MFC0582113.1"/>
    <property type="molecule type" value="Genomic_DNA"/>
</dbReference>
<protein>
    <submittedName>
        <fullName evidence="2">DUF445 domain-containing protein</fullName>
    </submittedName>
</protein>